<accession>A0A6C0JVV3</accession>
<evidence type="ECO:0000313" key="1">
    <source>
        <dbReference type="EMBL" id="QHU07854.1"/>
    </source>
</evidence>
<dbReference type="AlphaFoldDB" id="A0A6C0JVV3"/>
<reference evidence="1" key="1">
    <citation type="journal article" date="2020" name="Nature">
        <title>Giant virus diversity and host interactions through global metagenomics.</title>
        <authorList>
            <person name="Schulz F."/>
            <person name="Roux S."/>
            <person name="Paez-Espino D."/>
            <person name="Jungbluth S."/>
            <person name="Walsh D.A."/>
            <person name="Denef V.J."/>
            <person name="McMahon K.D."/>
            <person name="Konstantinidis K.T."/>
            <person name="Eloe-Fadrosh E.A."/>
            <person name="Kyrpides N.C."/>
            <person name="Woyke T."/>
        </authorList>
    </citation>
    <scope>NUCLEOTIDE SEQUENCE</scope>
    <source>
        <strain evidence="1">GVMAG-S-1041349-163</strain>
    </source>
</reference>
<proteinExistence type="predicted"/>
<name>A0A6C0JVV3_9ZZZZ</name>
<sequence>MKQIFAYKELYNKHPNTYDYLYYNIPTQSFCEKDGIIQKVFPHSHLYYPNIERIIDKKELIYPFNGYHGKFGYY</sequence>
<dbReference type="EMBL" id="MN740689">
    <property type="protein sequence ID" value="QHU07854.1"/>
    <property type="molecule type" value="Genomic_DNA"/>
</dbReference>
<protein>
    <submittedName>
        <fullName evidence="1">Uncharacterized protein</fullName>
    </submittedName>
</protein>
<organism evidence="1">
    <name type="scientific">viral metagenome</name>
    <dbReference type="NCBI Taxonomy" id="1070528"/>
    <lineage>
        <taxon>unclassified sequences</taxon>
        <taxon>metagenomes</taxon>
        <taxon>organismal metagenomes</taxon>
    </lineage>
</organism>